<keyword evidence="8" id="KW-0653">Protein transport</keyword>
<keyword evidence="11" id="KW-0539">Nucleus</keyword>
<dbReference type="InterPro" id="IPR007230">
    <property type="entry name" value="Nup98_auto-Pept-S59_dom"/>
</dbReference>
<dbReference type="InterPro" id="IPR021967">
    <property type="entry name" value="Nup98_C"/>
</dbReference>
<dbReference type="PANTHER" id="PTHR23198">
    <property type="entry name" value="NUCLEOPORIN"/>
    <property type="match status" value="1"/>
</dbReference>
<name>A0ABM3MA38_GALME</name>
<feature type="compositionally biased region" description="Polar residues" evidence="12">
    <location>
        <begin position="713"/>
        <end position="722"/>
    </location>
</feature>
<keyword evidence="9" id="KW-0811">Translocation</keyword>
<reference evidence="15" key="1">
    <citation type="submission" date="2025-08" db="UniProtKB">
        <authorList>
            <consortium name="RefSeq"/>
        </authorList>
    </citation>
    <scope>IDENTIFICATION</scope>
    <source>
        <tissue evidence="15">Whole larvae</tissue>
    </source>
</reference>
<sequence length="1873" mass="198170">MFQKPAFGSNTSGFGSFNAGASTSSFGGFKPAAGSGAFGAPPAFGAAATAQPAATGGLFGASNTSTSLFGSSNTATTAPAFGASTSGFGFGSNTTAGGLFGSSNTSTGLFGAAQNTSAFGAKPAGGFGFGSTPTTGTTGGGLFGSTASTTTGLFGQQNTTLGGGGLFSNNTGAFGQQAAAAGTAHVKYNPVVGTDVVVKSGTSQSILIKHHCITCMKEYENKSLEELRLEDYTAGRKGASGGVFGGFQNTMENKSLFGANTSFGQPATTSAPSVFGGGGIVSNGGFGQTNTFSFGNTAASNTTSTGLFGAAKPAFGTTATTGTGLFGATTTQAPSFGTNTSTFGFGSNTQNQSTGMFGAKPATSGFGAAATNTGFGGFGSTGLFGAKPQQSTAPAFGSTTPAFGGLSTGFGTTTSTSGGLFSGVSFGKPATTQPAFGFNAQPNALGGGVGGAGVGTAGTTLGAGLGAAAAPFGAKPAPAFGSLASGFPQPQGTAFRTGLDSGLGGGGLFSNTSLGGSSLGLGLNTNNSGLGNATGQNVHEQMLTLAARPYGDSPLFKDLLPDTSAAGEQALRPTNPAALQAVLGGAAAAEYRVSAAPAPPLRLCPRPQAHDKKSLFDGLEESDASLEDKLSLKPSRKRLVLRQNKADSVQNDSADQHTNNRSLEEPPAQPESNGPSSEPERDRVNGERDRVWRQPDYQENNNVDGSSEKHGSWLSSPKVSWNDNEKPIEEPTPRLYPNLDKEMSSPMAERRASWLTTKPLRKPLVSNPESAESSVRELGVRGDRQLDKENIDTLSVSEEENVSTRESTPHPAGVKLTRPGYYTIPSLDEITGYLRPDGTCVVPHLTIGRKNYGNVYYDCEIDVAGLDLDSLVHFLNKEVIVYPEDADKPPVGEGLNRRAIVTLDRVWPRDKTERRAITDPDRLIKMDYEGKLRRVCDKHDTKFIEYRPQTGSWVFRVEHFSKYGLTDSDEEDDITPEVLKRQLVNQQSLQTAAPVSKPAAVAAVAAVAAGLGGAGVVAAELPALHRSSLHVLGAGTAFEMDTTEDNTEAPSLYQENRAAYGVKSPTSELARLEHRQSHNVQLMKASLYADIEMDDDVSVSTGDQQVPLAVPTEDLPVTTGPAPEPYLDITPPAYTEGQQSEVPMKPLIVRPYTIVLKYHRKVPPFKETIAGKLDAACIADMSICRSRHSRVSFGPAGTIAYLATYEGLQDLPRTAAMSELWRYVRGRAAADWSEPVLARLAVGAADGGYVQEALTRHLATLLEFSEPVDSPESARSGPERCPQLRVRSEPRARRQLLQHQLRDAAAFKDYTVEFGVSGAYCYEVWKLCEALWGDDLDNDGIPGNDVQSIVKRHKKLLEWLTEAVSGVTERELAQPTQGDTDDESECHSQRVWTLVVGGRLRRACSLSVQRGDLHAAALLAQASGDPSFRSLLGRQLSLWRECGADSTISPSRLATLRLVAGLATAEDLRELDWLRALHATARYLCPQVPSLDKVIATYESFFRKGEDDGEPVDLATMEEDVMGMKFPLPPYYAEYEFTNNNGTGRRPLDLRYELLRARGQQARPVLRPAAASPHPLDYALCFLLGTWFGNPTVESITGVADQLEACGLWHLAVQALAYHPNDIARGHLIRGVVGRHAPAVASGAEVQARLQLLRRLRVPRRWLHAAQAHRARYQHLPAVEVEHLIGAEQWNAAHRVLLDELLPEAVLSDDVESIAPLLEKLNEAGERHEVSGWHSGGLALYHYWHVCTQIRGLVGADGGEGDGGDGSEVGGKLEALRPRVAAACKALTALQPTSGRHALARAEMGARLVQLARAAREPPRRLAAALRRLRLPPDCAAPALRQITLDLAEQASELCIDSASSSPLSSHRATVQS</sequence>
<gene>
    <name evidence="15" type="primary">LOC113516412</name>
</gene>
<dbReference type="InterPro" id="IPR036903">
    <property type="entry name" value="Nup98_auto-Pept-S59_dom_sf"/>
</dbReference>
<keyword evidence="6" id="KW-0068">Autocatalytic cleavage</keyword>
<dbReference type="Gene3D" id="1.25.40.690">
    <property type="match status" value="1"/>
</dbReference>
<evidence type="ECO:0000256" key="7">
    <source>
        <dbReference type="ARBA" id="ARBA00022816"/>
    </source>
</evidence>
<evidence type="ECO:0000313" key="15">
    <source>
        <dbReference type="RefSeq" id="XP_052748297.1"/>
    </source>
</evidence>
<feature type="domain" description="Peptidase S59" evidence="13">
    <location>
        <begin position="818"/>
        <end position="960"/>
    </location>
</feature>
<comment type="subcellular location">
    <subcellularLocation>
        <location evidence="2">Nucleus membrane</location>
        <topology evidence="2">Peripheral membrane protein</topology>
        <orientation evidence="2">Nucleoplasmic side</orientation>
    </subcellularLocation>
    <subcellularLocation>
        <location evidence="1">Nucleus</location>
        <location evidence="1">Nuclear pore complex</location>
    </subcellularLocation>
</comment>
<evidence type="ECO:0000256" key="5">
    <source>
        <dbReference type="ARBA" id="ARBA00022448"/>
    </source>
</evidence>
<protein>
    <recommendedName>
        <fullName evidence="4">Nuclear pore complex protein Nup98-Nup96</fullName>
    </recommendedName>
</protein>
<evidence type="ECO:0000313" key="14">
    <source>
        <dbReference type="Proteomes" id="UP001652740"/>
    </source>
</evidence>
<evidence type="ECO:0000256" key="11">
    <source>
        <dbReference type="ARBA" id="ARBA00023242"/>
    </source>
</evidence>
<evidence type="ECO:0000256" key="8">
    <source>
        <dbReference type="ARBA" id="ARBA00022927"/>
    </source>
</evidence>
<dbReference type="Pfam" id="PF12110">
    <property type="entry name" value="Nup96"/>
    <property type="match status" value="1"/>
</dbReference>
<dbReference type="SUPFAM" id="SSF82215">
    <property type="entry name" value="C-terminal autoproteolytic domain of nucleoporin nup98"/>
    <property type="match status" value="1"/>
</dbReference>
<keyword evidence="5" id="KW-0813">Transport</keyword>
<dbReference type="Proteomes" id="UP001652740">
    <property type="component" value="Unplaced"/>
</dbReference>
<dbReference type="Gene3D" id="3.30.1610.10">
    <property type="entry name" value="Peptidase S59, nucleoporin"/>
    <property type="match status" value="1"/>
</dbReference>
<evidence type="ECO:0000256" key="2">
    <source>
        <dbReference type="ARBA" id="ARBA00004620"/>
    </source>
</evidence>
<dbReference type="GeneID" id="113516412"/>
<feature type="region of interest" description="Disordered" evidence="12">
    <location>
        <begin position="637"/>
        <end position="816"/>
    </location>
</feature>
<evidence type="ECO:0000256" key="9">
    <source>
        <dbReference type="ARBA" id="ARBA00023010"/>
    </source>
</evidence>
<evidence type="ECO:0000256" key="1">
    <source>
        <dbReference type="ARBA" id="ARBA00004567"/>
    </source>
</evidence>
<feature type="compositionally biased region" description="Basic and acidic residues" evidence="12">
    <location>
        <begin position="739"/>
        <end position="752"/>
    </location>
</feature>
<keyword evidence="10" id="KW-0906">Nuclear pore complex</keyword>
<feature type="compositionally biased region" description="Basic and acidic residues" evidence="12">
    <location>
        <begin position="723"/>
        <end position="732"/>
    </location>
</feature>
<feature type="compositionally biased region" description="Polar residues" evidence="12">
    <location>
        <begin position="646"/>
        <end position="661"/>
    </location>
</feature>
<evidence type="ECO:0000259" key="13">
    <source>
        <dbReference type="PROSITE" id="PS51434"/>
    </source>
</evidence>
<keyword evidence="7" id="KW-0509">mRNA transport</keyword>
<dbReference type="RefSeq" id="XP_052748297.1">
    <property type="nucleotide sequence ID" value="XM_052892337.1"/>
</dbReference>
<evidence type="ECO:0000256" key="10">
    <source>
        <dbReference type="ARBA" id="ARBA00023132"/>
    </source>
</evidence>
<evidence type="ECO:0000256" key="4">
    <source>
        <dbReference type="ARBA" id="ARBA00013472"/>
    </source>
</evidence>
<dbReference type="Pfam" id="PF21240">
    <property type="entry name" value="Nup98_GLEBS"/>
    <property type="match status" value="1"/>
</dbReference>
<feature type="compositionally biased region" description="Basic and acidic residues" evidence="12">
    <location>
        <begin position="678"/>
        <end position="693"/>
    </location>
</feature>
<evidence type="ECO:0000256" key="6">
    <source>
        <dbReference type="ARBA" id="ARBA00022813"/>
    </source>
</evidence>
<feature type="region of interest" description="Disordered" evidence="12">
    <location>
        <begin position="1268"/>
        <end position="1287"/>
    </location>
</feature>
<evidence type="ECO:0000256" key="12">
    <source>
        <dbReference type="SAM" id="MobiDB-lite"/>
    </source>
</evidence>
<dbReference type="InterPro" id="IPR037665">
    <property type="entry name" value="Nucleoporin_S59-like"/>
</dbReference>
<dbReference type="PANTHER" id="PTHR23198:SF6">
    <property type="entry name" value="NUCLEAR PORE COMPLEX PROTEIN NUP98-NUP96"/>
    <property type="match status" value="1"/>
</dbReference>
<comment type="similarity">
    <text evidence="3">Belongs to the nucleoporin GLFG family.</text>
</comment>
<keyword evidence="14" id="KW-1185">Reference proteome</keyword>
<dbReference type="Pfam" id="PF04096">
    <property type="entry name" value="Nucleoporin2"/>
    <property type="match status" value="1"/>
</dbReference>
<dbReference type="Gene3D" id="1.10.10.2360">
    <property type="match status" value="1"/>
</dbReference>
<proteinExistence type="inferred from homology"/>
<dbReference type="PROSITE" id="PS51434">
    <property type="entry name" value="NUP_C"/>
    <property type="match status" value="1"/>
</dbReference>
<feature type="compositionally biased region" description="Basic and acidic residues" evidence="12">
    <location>
        <begin position="774"/>
        <end position="791"/>
    </location>
</feature>
<evidence type="ECO:0000256" key="3">
    <source>
        <dbReference type="ARBA" id="ARBA00008926"/>
    </source>
</evidence>
<accession>A0ABM3MA38</accession>
<organism evidence="14 15">
    <name type="scientific">Galleria mellonella</name>
    <name type="common">Greater wax moth</name>
    <dbReference type="NCBI Taxonomy" id="7137"/>
    <lineage>
        <taxon>Eukaryota</taxon>
        <taxon>Metazoa</taxon>
        <taxon>Ecdysozoa</taxon>
        <taxon>Arthropoda</taxon>
        <taxon>Hexapoda</taxon>
        <taxon>Insecta</taxon>
        <taxon>Pterygota</taxon>
        <taxon>Neoptera</taxon>
        <taxon>Endopterygota</taxon>
        <taxon>Lepidoptera</taxon>
        <taxon>Glossata</taxon>
        <taxon>Ditrysia</taxon>
        <taxon>Pyraloidea</taxon>
        <taxon>Pyralidae</taxon>
        <taxon>Galleriinae</taxon>
        <taxon>Galleria</taxon>
    </lineage>
</organism>